<keyword evidence="2" id="KW-0238">DNA-binding</keyword>
<keyword evidence="4" id="KW-0175">Coiled coil</keyword>
<feature type="coiled-coil region" evidence="4">
    <location>
        <begin position="131"/>
        <end position="158"/>
    </location>
</feature>
<dbReference type="InterPro" id="IPR039422">
    <property type="entry name" value="MarR/SlyA-like"/>
</dbReference>
<dbReference type="PROSITE" id="PS50995">
    <property type="entry name" value="HTH_MARR_2"/>
    <property type="match status" value="1"/>
</dbReference>
<evidence type="ECO:0000256" key="3">
    <source>
        <dbReference type="ARBA" id="ARBA00023163"/>
    </source>
</evidence>
<dbReference type="PANTHER" id="PTHR33164:SF101">
    <property type="entry name" value="TRANSCRIPTIONAL REPRESSOR MPRA"/>
    <property type="match status" value="1"/>
</dbReference>
<reference evidence="6 7" key="1">
    <citation type="submission" date="2024-02" db="EMBL/GenBank/DDBJ databases">
        <title>Rhodopirellula caenicola NBRC 110016.</title>
        <authorList>
            <person name="Ichikawa N."/>
            <person name="Katano-Makiyama Y."/>
            <person name="Hidaka K."/>
        </authorList>
    </citation>
    <scope>NUCLEOTIDE SEQUENCE [LARGE SCALE GENOMIC DNA]</scope>
    <source>
        <strain evidence="6 7">NBRC 110016</strain>
    </source>
</reference>
<dbReference type="PANTHER" id="PTHR33164">
    <property type="entry name" value="TRANSCRIPTIONAL REGULATOR, MARR FAMILY"/>
    <property type="match status" value="1"/>
</dbReference>
<evidence type="ECO:0000256" key="2">
    <source>
        <dbReference type="ARBA" id="ARBA00023125"/>
    </source>
</evidence>
<name>A0ABP9VV01_9BACT</name>
<dbReference type="InterPro" id="IPR036390">
    <property type="entry name" value="WH_DNA-bd_sf"/>
</dbReference>
<evidence type="ECO:0000259" key="5">
    <source>
        <dbReference type="PROSITE" id="PS50995"/>
    </source>
</evidence>
<dbReference type="InterPro" id="IPR036388">
    <property type="entry name" value="WH-like_DNA-bd_sf"/>
</dbReference>
<dbReference type="Gene3D" id="1.10.10.10">
    <property type="entry name" value="Winged helix-like DNA-binding domain superfamily/Winged helix DNA-binding domain"/>
    <property type="match status" value="1"/>
</dbReference>
<protein>
    <submittedName>
        <fullName evidence="6">Transcriptional regulator SlyA</fullName>
    </submittedName>
</protein>
<dbReference type="InterPro" id="IPR023187">
    <property type="entry name" value="Tscrpt_reg_MarR-type_CS"/>
</dbReference>
<dbReference type="Pfam" id="PF01047">
    <property type="entry name" value="MarR"/>
    <property type="match status" value="1"/>
</dbReference>
<dbReference type="PROSITE" id="PS01117">
    <property type="entry name" value="HTH_MARR_1"/>
    <property type="match status" value="1"/>
</dbReference>
<comment type="caution">
    <text evidence="6">The sequence shown here is derived from an EMBL/GenBank/DDBJ whole genome shotgun (WGS) entry which is preliminary data.</text>
</comment>
<evidence type="ECO:0000313" key="6">
    <source>
        <dbReference type="EMBL" id="GAA5508979.1"/>
    </source>
</evidence>
<dbReference type="RefSeq" id="WP_345685726.1">
    <property type="nucleotide sequence ID" value="NZ_BAABRO010000012.1"/>
</dbReference>
<evidence type="ECO:0000313" key="7">
    <source>
        <dbReference type="Proteomes" id="UP001416858"/>
    </source>
</evidence>
<dbReference type="SMART" id="SM00347">
    <property type="entry name" value="HTH_MARR"/>
    <property type="match status" value="1"/>
</dbReference>
<keyword evidence="7" id="KW-1185">Reference proteome</keyword>
<evidence type="ECO:0000256" key="1">
    <source>
        <dbReference type="ARBA" id="ARBA00023015"/>
    </source>
</evidence>
<gene>
    <name evidence="6" type="primary">slyA_2</name>
    <name evidence="6" type="ORF">Rcae01_04448</name>
</gene>
<sequence length="158" mass="18526">MSLQNELHRKQPFASVQQEALVSLLRTGDQLENRLVRFFREHDLTLTQFNMLRILQTEGRQLTCGEIKERMVQVVPAITGVVDRLEKQGLVERQRCRDDRRVVYVRITKQGEAVCNQAIPLLKKLESTLLKRMTEKELKQLISLLEKTRQSLAEEERQ</sequence>
<dbReference type="SUPFAM" id="SSF46785">
    <property type="entry name" value="Winged helix' DNA-binding domain"/>
    <property type="match status" value="1"/>
</dbReference>
<dbReference type="InterPro" id="IPR000835">
    <property type="entry name" value="HTH_MarR-typ"/>
</dbReference>
<evidence type="ECO:0000256" key="4">
    <source>
        <dbReference type="SAM" id="Coils"/>
    </source>
</evidence>
<keyword evidence="3" id="KW-0804">Transcription</keyword>
<dbReference type="Proteomes" id="UP001416858">
    <property type="component" value="Unassembled WGS sequence"/>
</dbReference>
<feature type="domain" description="HTH marR-type" evidence="5">
    <location>
        <begin position="17"/>
        <end position="150"/>
    </location>
</feature>
<dbReference type="EMBL" id="BAABRO010000012">
    <property type="protein sequence ID" value="GAA5508979.1"/>
    <property type="molecule type" value="Genomic_DNA"/>
</dbReference>
<organism evidence="6 7">
    <name type="scientific">Novipirellula caenicola</name>
    <dbReference type="NCBI Taxonomy" id="1536901"/>
    <lineage>
        <taxon>Bacteria</taxon>
        <taxon>Pseudomonadati</taxon>
        <taxon>Planctomycetota</taxon>
        <taxon>Planctomycetia</taxon>
        <taxon>Pirellulales</taxon>
        <taxon>Pirellulaceae</taxon>
        <taxon>Novipirellula</taxon>
    </lineage>
</organism>
<keyword evidence="1" id="KW-0805">Transcription regulation</keyword>
<accession>A0ABP9VV01</accession>
<dbReference type="PRINTS" id="PR00598">
    <property type="entry name" value="HTHMARR"/>
</dbReference>
<proteinExistence type="predicted"/>